<gene>
    <name evidence="3" type="ORF">E0H92_09015</name>
</gene>
<reference evidence="3 4" key="1">
    <citation type="submission" date="2019-02" db="EMBL/GenBank/DDBJ databases">
        <title>Kribbella capetownensis sp. nov. and Kribbella speibonae sp. nov., isolated from soil.</title>
        <authorList>
            <person name="Curtis S.M."/>
            <person name="Norton I."/>
            <person name="Everest G.J."/>
            <person name="Meyers P.R."/>
        </authorList>
    </citation>
    <scope>NUCLEOTIDE SEQUENCE [LARGE SCALE GENOMIC DNA]</scope>
    <source>
        <strain evidence="3 4">YM55</strain>
    </source>
</reference>
<accession>A0A4R0J6R4</accession>
<dbReference type="RefSeq" id="WP_131495932.1">
    <property type="nucleotide sequence ID" value="NZ_SJKC01000001.1"/>
</dbReference>
<evidence type="ECO:0000313" key="3">
    <source>
        <dbReference type="EMBL" id="TCC41769.1"/>
    </source>
</evidence>
<keyword evidence="2" id="KW-0560">Oxidoreductase</keyword>
<dbReference type="GO" id="GO:0016491">
    <property type="term" value="F:oxidoreductase activity"/>
    <property type="evidence" value="ECO:0007669"/>
    <property type="project" value="UniProtKB-KW"/>
</dbReference>
<name>A0A4R0J6R4_9ACTN</name>
<dbReference type="PANTHER" id="PTHR24321">
    <property type="entry name" value="DEHYDROGENASES, SHORT CHAIN"/>
    <property type="match status" value="1"/>
</dbReference>
<dbReference type="SUPFAM" id="SSF51735">
    <property type="entry name" value="NAD(P)-binding Rossmann-fold domains"/>
    <property type="match status" value="1"/>
</dbReference>
<dbReference type="Proteomes" id="UP000294225">
    <property type="component" value="Unassembled WGS sequence"/>
</dbReference>
<evidence type="ECO:0000256" key="1">
    <source>
        <dbReference type="ARBA" id="ARBA00006484"/>
    </source>
</evidence>
<dbReference type="PRINTS" id="PR00081">
    <property type="entry name" value="GDHRDH"/>
</dbReference>
<comment type="caution">
    <text evidence="3">The sequence shown here is derived from an EMBL/GenBank/DDBJ whole genome shotgun (WGS) entry which is preliminary data.</text>
</comment>
<evidence type="ECO:0000256" key="2">
    <source>
        <dbReference type="ARBA" id="ARBA00023002"/>
    </source>
</evidence>
<dbReference type="PANTHER" id="PTHR24321:SF8">
    <property type="entry name" value="ESTRADIOL 17-BETA-DEHYDROGENASE 8-RELATED"/>
    <property type="match status" value="1"/>
</dbReference>
<organism evidence="3 4">
    <name type="scientific">Kribbella speibonae</name>
    <dbReference type="NCBI Taxonomy" id="1572660"/>
    <lineage>
        <taxon>Bacteria</taxon>
        <taxon>Bacillati</taxon>
        <taxon>Actinomycetota</taxon>
        <taxon>Actinomycetes</taxon>
        <taxon>Propionibacteriales</taxon>
        <taxon>Kribbellaceae</taxon>
        <taxon>Kribbella</taxon>
    </lineage>
</organism>
<proteinExistence type="inferred from homology"/>
<evidence type="ECO:0000313" key="4">
    <source>
        <dbReference type="Proteomes" id="UP000294225"/>
    </source>
</evidence>
<dbReference type="Gene3D" id="3.40.50.720">
    <property type="entry name" value="NAD(P)-binding Rossmann-like Domain"/>
    <property type="match status" value="1"/>
</dbReference>
<dbReference type="Pfam" id="PF00106">
    <property type="entry name" value="adh_short"/>
    <property type="match status" value="1"/>
</dbReference>
<dbReference type="EMBL" id="SJKC01000001">
    <property type="protein sequence ID" value="TCC41769.1"/>
    <property type="molecule type" value="Genomic_DNA"/>
</dbReference>
<comment type="similarity">
    <text evidence="1">Belongs to the short-chain dehydrogenases/reductases (SDR) family.</text>
</comment>
<dbReference type="InterPro" id="IPR036291">
    <property type="entry name" value="NAD(P)-bd_dom_sf"/>
</dbReference>
<dbReference type="InterPro" id="IPR002347">
    <property type="entry name" value="SDR_fam"/>
</dbReference>
<dbReference type="AlphaFoldDB" id="A0A4R0J6R4"/>
<protein>
    <submittedName>
        <fullName evidence="3">SDR family NAD(P)-dependent oxidoreductase</fullName>
    </submittedName>
</protein>
<sequence>MTNTVVVAGGTGALGVAVTAEFLRAGWRVVVPGRSEESLARLGADPALNPVIADPFDPAATADVVALATSDENAPLTALVNLVGGFASGARVHETPIDDFEKQLRLNLRPTYLITQGVLPHLLAGGGGAIVCTSSGAALRPFSGAAGYITAKAGVIAFADALHTEYARDGIRVNTILPGTIDTPANRAAMPNADTTKWSPPARIAAVVRTLVEVEGFNGAHLTV</sequence>